<dbReference type="GO" id="GO:0000428">
    <property type="term" value="C:DNA-directed RNA polymerase complex"/>
    <property type="evidence" value="ECO:0007669"/>
    <property type="project" value="UniProtKB-KW"/>
</dbReference>
<dbReference type="Proteomes" id="UP000235945">
    <property type="component" value="Unassembled WGS sequence"/>
</dbReference>
<keyword evidence="3" id="KW-1185">Reference proteome</keyword>
<gene>
    <name evidence="2" type="ORF">AF335_33170</name>
    <name evidence="1" type="ORF">FHS36_006677</name>
</gene>
<keyword evidence="1" id="KW-0240">DNA-directed RNA polymerase</keyword>
<reference evidence="1 4" key="3">
    <citation type="submission" date="2020-08" db="EMBL/GenBank/DDBJ databases">
        <title>Genomic Encyclopedia of Type Strains, Phase III (KMG-III): the genomes of soil and plant-associated and newly described type strains.</title>
        <authorList>
            <person name="Whitman W."/>
        </authorList>
    </citation>
    <scope>NUCLEOTIDE SEQUENCE [LARGE SCALE GENOMIC DNA]</scope>
    <source>
        <strain evidence="1 4">CECT 3259</strain>
    </source>
</reference>
<dbReference type="AlphaFoldDB" id="A0A2N8NM22"/>
<evidence type="ECO:0000313" key="3">
    <source>
        <dbReference type="Proteomes" id="UP000235945"/>
    </source>
</evidence>
<dbReference type="Proteomes" id="UP000528608">
    <property type="component" value="Unassembled WGS sequence"/>
</dbReference>
<dbReference type="EMBL" id="JACHJF010000048">
    <property type="protein sequence ID" value="MBB5123198.1"/>
    <property type="molecule type" value="Genomic_DNA"/>
</dbReference>
<proteinExistence type="predicted"/>
<reference evidence="3" key="2">
    <citation type="submission" date="2015-07" db="EMBL/GenBank/DDBJ databases">
        <authorList>
            <person name="Graham D.E."/>
            <person name="Giannone R.J."/>
            <person name="Gulvik C.A."/>
            <person name="Hettich R.L."/>
            <person name="Klingeman D.M."/>
            <person name="Mahan K.M."/>
            <person name="Parry R.J."/>
            <person name="Spain J.C."/>
        </authorList>
    </citation>
    <scope>NUCLEOTIDE SEQUENCE [LARGE SCALE GENOMIC DNA]</scope>
    <source>
        <strain evidence="3">ATCC 27428</strain>
    </source>
</reference>
<dbReference type="SUPFAM" id="SSF88659">
    <property type="entry name" value="Sigma3 and sigma4 domains of RNA polymerase sigma factors"/>
    <property type="match status" value="1"/>
</dbReference>
<evidence type="ECO:0000313" key="2">
    <source>
        <dbReference type="EMBL" id="PNE29797.1"/>
    </source>
</evidence>
<dbReference type="RefSeq" id="WP_102922243.1">
    <property type="nucleotide sequence ID" value="NZ_JACHJF010000048.1"/>
</dbReference>
<organism evidence="2 3">
    <name type="scientific">Streptomyces eurocidicus</name>
    <name type="common">Streptoverticillium eurocidicus</name>
    <dbReference type="NCBI Taxonomy" id="66423"/>
    <lineage>
        <taxon>Bacteria</taxon>
        <taxon>Bacillati</taxon>
        <taxon>Actinomycetota</taxon>
        <taxon>Actinomycetes</taxon>
        <taxon>Kitasatosporales</taxon>
        <taxon>Streptomycetaceae</taxon>
        <taxon>Streptomyces</taxon>
    </lineage>
</organism>
<reference evidence="2" key="1">
    <citation type="submission" date="2015-07" db="EMBL/GenBank/DDBJ databases">
        <authorList>
            <person name="Noorani M."/>
        </authorList>
    </citation>
    <scope>NUCLEOTIDE SEQUENCE [LARGE SCALE GENOMIC DNA]</scope>
    <source>
        <strain evidence="2">ATCC 27428</strain>
    </source>
</reference>
<dbReference type="InterPro" id="IPR013324">
    <property type="entry name" value="RNA_pol_sigma_r3/r4-like"/>
</dbReference>
<evidence type="ECO:0000313" key="4">
    <source>
        <dbReference type="Proteomes" id="UP000528608"/>
    </source>
</evidence>
<dbReference type="EMBL" id="LGUI01000017">
    <property type="protein sequence ID" value="PNE29797.1"/>
    <property type="molecule type" value="Genomic_DNA"/>
</dbReference>
<evidence type="ECO:0000313" key="1">
    <source>
        <dbReference type="EMBL" id="MBB5123198.1"/>
    </source>
</evidence>
<dbReference type="OrthoDB" id="4125136at2"/>
<sequence>MQPKVELDWEYLSGLADKVAHNIAEKWSVVEKNDVKQEILLHAYKHRPVIEVNYWKEDILWKIFQKAGTQYASKERNYRDLLDDQYYYTPDEAKAALKTFIFTDEELGTMVGRHDDLLKSRVTDNLVTARIDATLALNKLNERYRQLLLRRYVYGLPVSDHADRQALSRAVVSLAQQMNRTLRTRRSAA</sequence>
<comment type="caution">
    <text evidence="2">The sequence shown here is derived from an EMBL/GenBank/DDBJ whole genome shotgun (WGS) entry which is preliminary data.</text>
</comment>
<protein>
    <submittedName>
        <fullName evidence="1">DNA-directed RNA polymerase specialized sigma24 family protein</fullName>
    </submittedName>
</protein>
<accession>A0A2N8NM22</accession>
<name>A0A2N8NM22_STREU</name>
<keyword evidence="1" id="KW-0804">Transcription</keyword>